<keyword evidence="2" id="KW-0472">Membrane</keyword>
<evidence type="ECO:0000313" key="3">
    <source>
        <dbReference type="EMBL" id="MCU4740872.1"/>
    </source>
</evidence>
<feature type="transmembrane region" description="Helical" evidence="2">
    <location>
        <begin position="187"/>
        <end position="206"/>
    </location>
</feature>
<evidence type="ECO:0000256" key="1">
    <source>
        <dbReference type="SAM" id="MobiDB-lite"/>
    </source>
</evidence>
<feature type="transmembrane region" description="Helical" evidence="2">
    <location>
        <begin position="122"/>
        <end position="142"/>
    </location>
</feature>
<proteinExistence type="predicted"/>
<dbReference type="Proteomes" id="UP001321018">
    <property type="component" value="Unassembled WGS sequence"/>
</dbReference>
<feature type="transmembrane region" description="Helical" evidence="2">
    <location>
        <begin position="89"/>
        <end position="110"/>
    </location>
</feature>
<keyword evidence="2" id="KW-1133">Transmembrane helix</keyword>
<feature type="transmembrane region" description="Helical" evidence="2">
    <location>
        <begin position="62"/>
        <end position="83"/>
    </location>
</feature>
<keyword evidence="2" id="KW-0812">Transmembrane</keyword>
<name>A0AAP3E1F2_9EURY</name>
<gene>
    <name evidence="3" type="ORF">OB960_05590</name>
</gene>
<evidence type="ECO:0000256" key="2">
    <source>
        <dbReference type="SAM" id="Phobius"/>
    </source>
</evidence>
<dbReference type="AlphaFoldDB" id="A0AAP3E1F2"/>
<organism evidence="3 4">
    <name type="scientific">Natronoglomus mannanivorans</name>
    <dbReference type="NCBI Taxonomy" id="2979990"/>
    <lineage>
        <taxon>Archaea</taxon>
        <taxon>Methanobacteriati</taxon>
        <taxon>Methanobacteriota</taxon>
        <taxon>Stenosarchaea group</taxon>
        <taxon>Halobacteria</taxon>
        <taxon>Halobacteriales</taxon>
        <taxon>Natrialbaceae</taxon>
        <taxon>Natronoglomus</taxon>
    </lineage>
</organism>
<protein>
    <submittedName>
        <fullName evidence="3">Uncharacterized protein</fullName>
    </submittedName>
</protein>
<feature type="region of interest" description="Disordered" evidence="1">
    <location>
        <begin position="1"/>
        <end position="38"/>
    </location>
</feature>
<reference evidence="3" key="1">
    <citation type="submission" date="2022-09" db="EMBL/GenBank/DDBJ databases">
        <title>Enrichment on poylsaccharides allowed isolation of novel metabolic and taxonomic groups of Haloarchaea.</title>
        <authorList>
            <person name="Sorokin D.Y."/>
            <person name="Elcheninov A.G."/>
            <person name="Khizhniak T.V."/>
            <person name="Kolganova T.V."/>
            <person name="Kublanov I.V."/>
        </authorList>
    </citation>
    <scope>NUCLEOTIDE SEQUENCE</scope>
    <source>
        <strain evidence="3">AArc-xg1-1</strain>
    </source>
</reference>
<feature type="transmembrane region" description="Helical" evidence="2">
    <location>
        <begin position="154"/>
        <end position="175"/>
    </location>
</feature>
<feature type="transmembrane region" description="Helical" evidence="2">
    <location>
        <begin position="212"/>
        <end position="232"/>
    </location>
</feature>
<evidence type="ECO:0000313" key="4">
    <source>
        <dbReference type="Proteomes" id="UP001321018"/>
    </source>
</evidence>
<sequence length="235" mass="25485">MTGTGTGTDTGHENGPEPDPESGSEQGPGDDAGPDPDKEALRAELGQIKAAMGLREEYPYWWRWWLVEGIGVGLLFPLIQFGLRDGFSYPLIALVVGVFLGHQLALWRILKDYEKPTTGVPSWDAWNVTLIAGILAIAIGFGPVTDQLAFEYTMTAIFVAAGSVAGVAYLFMGQLLEGYDIRTADRYAFYVGGAWLLVLVAVVPHVPFLREWAFAVLGIGLAIHNIGSYVVLSRV</sequence>
<dbReference type="EMBL" id="JAOPKA010000002">
    <property type="protein sequence ID" value="MCU4740872.1"/>
    <property type="molecule type" value="Genomic_DNA"/>
</dbReference>
<accession>A0AAP3E1F2</accession>
<comment type="caution">
    <text evidence="3">The sequence shown here is derived from an EMBL/GenBank/DDBJ whole genome shotgun (WGS) entry which is preliminary data.</text>
</comment>
<dbReference type="RefSeq" id="WP_338002710.1">
    <property type="nucleotide sequence ID" value="NZ_JAOPKA010000002.1"/>
</dbReference>